<feature type="compositionally biased region" description="Basic and acidic residues" evidence="1">
    <location>
        <begin position="139"/>
        <end position="163"/>
    </location>
</feature>
<sequence>MQDEVNTKVVAIAIKGGRITAEVLKKALAKFIEEIEKAEKQASQPKTYRGKQSIKHLVEQNAAISNIEVTDGNIKSFERTANKYGIDYALKKDTSEQPPRYLVFFKGRDVDVMTQAFKEFSAKTVKQKEKQSLKQKLSRSREQSKAQHKEKVKVKTKDRGVEL</sequence>
<name>A0A0D8IUU8_9FIRM</name>
<dbReference type="GeneID" id="42858435"/>
<feature type="region of interest" description="Disordered" evidence="1">
    <location>
        <begin position="128"/>
        <end position="163"/>
    </location>
</feature>
<evidence type="ECO:0000256" key="1">
    <source>
        <dbReference type="SAM" id="MobiDB-lite"/>
    </source>
</evidence>
<reference evidence="2" key="1">
    <citation type="submission" date="2015-02" db="EMBL/GenBank/DDBJ databases">
        <title>A novel member of the family Ruminococcaceae isolated from human feces.</title>
        <authorList>
            <person name="Shkoporov A.N."/>
            <person name="Chaplin A.V."/>
            <person name="Motuzova O.V."/>
            <person name="Kafarskaia L.I."/>
            <person name="Khokhlova E.V."/>
            <person name="Efimov B.A."/>
        </authorList>
    </citation>
    <scope>NUCLEOTIDE SEQUENCE [LARGE SCALE GENOMIC DNA]</scope>
    <source>
        <strain evidence="2">585-1</strain>
    </source>
</reference>
<proteinExistence type="predicted"/>
<dbReference type="Proteomes" id="UP000032483">
    <property type="component" value="Unassembled WGS sequence"/>
</dbReference>
<comment type="caution">
    <text evidence="2">The sequence shown here is derived from an EMBL/GenBank/DDBJ whole genome shotgun (WGS) entry which is preliminary data.</text>
</comment>
<dbReference type="Pfam" id="PF12687">
    <property type="entry name" value="DUF3801"/>
    <property type="match status" value="1"/>
</dbReference>
<dbReference type="PATRIC" id="fig|1550024.3.peg.4120"/>
<dbReference type="InterPro" id="IPR024234">
    <property type="entry name" value="DUF3801"/>
</dbReference>
<gene>
    <name evidence="2" type="ORF">TQ39_18015</name>
</gene>
<organism evidence="2 3">
    <name type="scientific">Ruthenibacterium lactatiformans</name>
    <dbReference type="NCBI Taxonomy" id="1550024"/>
    <lineage>
        <taxon>Bacteria</taxon>
        <taxon>Bacillati</taxon>
        <taxon>Bacillota</taxon>
        <taxon>Clostridia</taxon>
        <taxon>Eubacteriales</taxon>
        <taxon>Oscillospiraceae</taxon>
        <taxon>Ruthenibacterium</taxon>
    </lineage>
</organism>
<dbReference type="EMBL" id="JXXK01000042">
    <property type="protein sequence ID" value="KJF38465.1"/>
    <property type="molecule type" value="Genomic_DNA"/>
</dbReference>
<protein>
    <submittedName>
        <fullName evidence="2">Conjugal transfer protein</fullName>
    </submittedName>
</protein>
<dbReference type="RefSeq" id="WP_004611945.1">
    <property type="nucleotide sequence ID" value="NZ_JXXK01000042.1"/>
</dbReference>
<keyword evidence="3" id="KW-1185">Reference proteome</keyword>
<accession>A0A0D8IUU8</accession>
<evidence type="ECO:0000313" key="3">
    <source>
        <dbReference type="Proteomes" id="UP000032483"/>
    </source>
</evidence>
<dbReference type="AlphaFoldDB" id="A0A0D8IUU8"/>
<evidence type="ECO:0000313" key="2">
    <source>
        <dbReference type="EMBL" id="KJF38465.1"/>
    </source>
</evidence>